<feature type="binding site" evidence="1">
    <location>
        <begin position="132"/>
        <end position="135"/>
    </location>
    <ligand>
        <name>substrate</name>
    </ligand>
</feature>
<dbReference type="KEGG" id="mtar:DF168_00729"/>
<dbReference type="EMBL" id="CP029803">
    <property type="protein sequence ID" value="AWT59539.1"/>
    <property type="molecule type" value="Genomic_DNA"/>
</dbReference>
<dbReference type="Gene3D" id="3.50.30.40">
    <property type="entry name" value="Ribonuclease E inhibitor RraA/RraA-like"/>
    <property type="match status" value="1"/>
</dbReference>
<keyword evidence="1" id="KW-0479">Metal-binding</keyword>
<dbReference type="GO" id="GO:0008700">
    <property type="term" value="F:(R,S)-4-hydroxy-2-oxoglutarate aldolase activity"/>
    <property type="evidence" value="ECO:0007669"/>
    <property type="project" value="UniProtKB-EC"/>
</dbReference>
<gene>
    <name evidence="2" type="primary">proA_3</name>
    <name evidence="2" type="ORF">DF168_00729</name>
</gene>
<dbReference type="Pfam" id="PF03737">
    <property type="entry name" value="RraA-like"/>
    <property type="match status" value="1"/>
</dbReference>
<sequence>MKLINPENIRELTSLNPFERFHDGRPKVPDNLLKRMEKVTTEEAWGVIGSHGYDHQFEGDWFNLRPERILVGRAVTGRYVPTRPDLNDLVQKEGEENNRIGGQNSWIIDTLVEGDVIVIELFGKIVRGTFVGDNLSTAISANTVGRGMVIDGGIRDYQRIAEIENLTGFVKGLHPTAIGDVTLTEINGPVRIGKATVLPGDVVLGTPTGVIFVPPHLVTEVVDRSEDIRLRDYWGKAQIEKGIHTPGEIDRKWEDHIEAAFIDWCTTHSLDDIES</sequence>
<keyword evidence="1" id="KW-0460">Magnesium</keyword>
<keyword evidence="2" id="KW-0456">Lyase</keyword>
<protein>
    <submittedName>
        <fullName evidence="2">4-hydroxy-4-methyl-2-oxoglutarate aldolase/4-carboxy-4-hydroxy-2-oxoadipate aldolase</fullName>
        <ecNumber evidence="2">4.1.3.16</ecNumber>
    </submittedName>
</protein>
<dbReference type="InterPro" id="IPR036704">
    <property type="entry name" value="RraA/RraA-like_sf"/>
</dbReference>
<dbReference type="SUPFAM" id="SSF89562">
    <property type="entry name" value="RraA-like"/>
    <property type="match status" value="1"/>
</dbReference>
<dbReference type="PANTHER" id="PTHR33254:SF16">
    <property type="entry name" value="BLR3842 PROTEIN"/>
    <property type="match status" value="1"/>
</dbReference>
<organism evidence="2 3">
    <name type="scientific">Candidatus Moanibacter tarae</name>
    <dbReference type="NCBI Taxonomy" id="2200854"/>
    <lineage>
        <taxon>Bacteria</taxon>
        <taxon>Pseudomonadati</taxon>
        <taxon>Verrucomicrobiota</taxon>
        <taxon>Opitutia</taxon>
        <taxon>Puniceicoccales</taxon>
        <taxon>Puniceicoccales incertae sedis</taxon>
        <taxon>Candidatus Moanibacter</taxon>
    </lineage>
</organism>
<evidence type="ECO:0000313" key="2">
    <source>
        <dbReference type="EMBL" id="AWT59539.1"/>
    </source>
</evidence>
<dbReference type="Proteomes" id="UP000247465">
    <property type="component" value="Chromosome"/>
</dbReference>
<name>A0A2Z4ABW2_9BACT</name>
<dbReference type="AlphaFoldDB" id="A0A2Z4ABW2"/>
<comment type="cofactor">
    <cofactor evidence="1">
        <name>Mg(2+)</name>
        <dbReference type="ChEBI" id="CHEBI:18420"/>
    </cofactor>
</comment>
<evidence type="ECO:0000256" key="1">
    <source>
        <dbReference type="PIRSR" id="PIRSR605493-1"/>
    </source>
</evidence>
<dbReference type="EC" id="4.1.3.16" evidence="2"/>
<feature type="binding site" evidence="1">
    <location>
        <position position="156"/>
    </location>
    <ligand>
        <name>Mg(2+)</name>
        <dbReference type="ChEBI" id="CHEBI:18420"/>
    </ligand>
</feature>
<dbReference type="GO" id="GO:0046872">
    <property type="term" value="F:metal ion binding"/>
    <property type="evidence" value="ECO:0007669"/>
    <property type="project" value="UniProtKB-KW"/>
</dbReference>
<accession>A0A2Z4ABW2</accession>
<reference evidence="2 3" key="1">
    <citation type="submission" date="2018-06" db="EMBL/GenBank/DDBJ databases">
        <title>Draft Genome Sequence of a Novel Marine Bacterium Related to the Verrucomicrobia.</title>
        <authorList>
            <person name="Vosseberg J."/>
            <person name="Martijn J."/>
            <person name="Ettema T.J.G."/>
        </authorList>
    </citation>
    <scope>NUCLEOTIDE SEQUENCE [LARGE SCALE GENOMIC DNA]</scope>
    <source>
        <strain evidence="2">TARA_B100001123</strain>
    </source>
</reference>
<proteinExistence type="predicted"/>
<dbReference type="InterPro" id="IPR005493">
    <property type="entry name" value="RraA/RraA-like"/>
</dbReference>
<dbReference type="PANTHER" id="PTHR33254">
    <property type="entry name" value="4-HYDROXY-4-METHYL-2-OXOGLUTARATE ALDOLASE 3-RELATED"/>
    <property type="match status" value="1"/>
</dbReference>
<feature type="binding site" evidence="1">
    <location>
        <position position="155"/>
    </location>
    <ligand>
        <name>substrate</name>
    </ligand>
</feature>
<evidence type="ECO:0000313" key="3">
    <source>
        <dbReference type="Proteomes" id="UP000247465"/>
    </source>
</evidence>
<dbReference type="CDD" id="cd16841">
    <property type="entry name" value="RraA_family"/>
    <property type="match status" value="1"/>
</dbReference>